<feature type="binding site" evidence="6">
    <location>
        <position position="378"/>
    </location>
    <ligand>
        <name>Mg(2+)</name>
        <dbReference type="ChEBI" id="CHEBI:18420"/>
    </ligand>
</feature>
<gene>
    <name evidence="6" type="primary">ackA</name>
    <name evidence="8" type="ORF">BSQ50_09355</name>
</gene>
<comment type="similarity">
    <text evidence="1 6 7">Belongs to the acetokinase family.</text>
</comment>
<dbReference type="UniPathway" id="UPA00340">
    <property type="reaction ID" value="UER00458"/>
</dbReference>
<feature type="binding site" evidence="6">
    <location>
        <begin position="279"/>
        <end position="281"/>
    </location>
    <ligand>
        <name>ATP</name>
        <dbReference type="ChEBI" id="CHEBI:30616"/>
    </ligand>
</feature>
<reference evidence="8 9" key="1">
    <citation type="submission" date="2016-11" db="EMBL/GenBank/DDBJ databases">
        <title>Interaction between Lactobacillus species and yeast in water kefir.</title>
        <authorList>
            <person name="Behr J."/>
            <person name="Xu D."/>
            <person name="Vogel R.F."/>
        </authorList>
    </citation>
    <scope>NUCLEOTIDE SEQUENCE [LARGE SCALE GENOMIC DNA]</scope>
    <source>
        <strain evidence="8 9">TMW 1.1827</strain>
    </source>
</reference>
<keyword evidence="9" id="KW-1185">Reference proteome</keyword>
<dbReference type="PROSITE" id="PS01075">
    <property type="entry name" value="ACETATE_KINASE_1"/>
    <property type="match status" value="1"/>
</dbReference>
<comment type="subcellular location">
    <subcellularLocation>
        <location evidence="6">Cytoplasm</location>
    </subcellularLocation>
</comment>
<evidence type="ECO:0000256" key="7">
    <source>
        <dbReference type="RuleBase" id="RU003835"/>
    </source>
</evidence>
<feature type="binding site" evidence="6">
    <location>
        <position position="10"/>
    </location>
    <ligand>
        <name>Mg(2+)</name>
        <dbReference type="ChEBI" id="CHEBI:18420"/>
    </ligand>
</feature>
<sequence length="396" mass="44176">MNNFKILAINSGSSSLKFKLYDMPAGNICVGGIVERIGSSEAQFSINDKTKTVPIENHENAVKCLLEELLEQNFINQLNEIVGVGHRVAHGGEFFKKSTVVKEKELEKIEQLGELAPLHNPVNAMGIKVFSEILPQSIQVAVFDTAFHQTIPSYNYLYPLPYSLYQKYKIRKYGFHGTSHQYVSQKAAKVMDLNFKESSFITCHLGNGASICCIKNGKSLDTSMGFTPTDGLMMGTRCGSIDPMILPFLQKNLYLSVDEVEHIINNESGLLGISGISNDFRDVQISAEKGNPLSKISIKMFVKRISEYILSYASELKRIDGIIFTAGIGEHSAYVRREICKQLACIGVRLNSRKNRKNEKIISSENSEVKVLVIPTDEELVIAKDTYKLVHNLVKV</sequence>
<evidence type="ECO:0000256" key="2">
    <source>
        <dbReference type="ARBA" id="ARBA00022679"/>
    </source>
</evidence>
<dbReference type="GO" id="GO:0006085">
    <property type="term" value="P:acetyl-CoA biosynthetic process"/>
    <property type="evidence" value="ECO:0007669"/>
    <property type="project" value="UniProtKB-UniRule"/>
</dbReference>
<dbReference type="PRINTS" id="PR00471">
    <property type="entry name" value="ACETATEKNASE"/>
</dbReference>
<feature type="binding site" evidence="6">
    <location>
        <begin position="204"/>
        <end position="208"/>
    </location>
    <ligand>
        <name>ATP</name>
        <dbReference type="ChEBI" id="CHEBI:30616"/>
    </ligand>
</feature>
<organism evidence="8 9">
    <name type="scientific">Liquorilactobacillus nagelii</name>
    <dbReference type="NCBI Taxonomy" id="82688"/>
    <lineage>
        <taxon>Bacteria</taxon>
        <taxon>Bacillati</taxon>
        <taxon>Bacillota</taxon>
        <taxon>Bacilli</taxon>
        <taxon>Lactobacillales</taxon>
        <taxon>Lactobacillaceae</taxon>
        <taxon>Liquorilactobacillus</taxon>
    </lineage>
</organism>
<keyword evidence="6" id="KW-0479">Metal-binding</keyword>
<comment type="function">
    <text evidence="6">Catalyzes the formation of acetyl phosphate from acetate and ATP. Can also catalyze the reverse reaction.</text>
</comment>
<comment type="cofactor">
    <cofactor evidence="6">
        <name>Mg(2+)</name>
        <dbReference type="ChEBI" id="CHEBI:18420"/>
    </cofactor>
    <cofactor evidence="6">
        <name>Mn(2+)</name>
        <dbReference type="ChEBI" id="CHEBI:29035"/>
    </cofactor>
    <text evidence="6">Mg(2+). Can also accept Mn(2+).</text>
</comment>
<dbReference type="GO" id="GO:0005737">
    <property type="term" value="C:cytoplasm"/>
    <property type="evidence" value="ECO:0007669"/>
    <property type="project" value="UniProtKB-SubCell"/>
</dbReference>
<comment type="subunit">
    <text evidence="6">Homodimer.</text>
</comment>
<dbReference type="InterPro" id="IPR023865">
    <property type="entry name" value="Aliphatic_acid_kinase_CS"/>
</dbReference>
<feature type="site" description="Transition state stabilizer" evidence="6">
    <location>
        <position position="176"/>
    </location>
</feature>
<evidence type="ECO:0000256" key="5">
    <source>
        <dbReference type="ARBA" id="ARBA00022840"/>
    </source>
</evidence>
<keyword evidence="2 6" id="KW-0808">Transferase</keyword>
<keyword evidence="6" id="KW-0963">Cytoplasm</keyword>
<dbReference type="CDD" id="cd24010">
    <property type="entry name" value="ASKHA_NBD_AcK_PK"/>
    <property type="match status" value="1"/>
</dbReference>
<dbReference type="RefSeq" id="WP_148126986.1">
    <property type="nucleotide sequence ID" value="NZ_CP018180.1"/>
</dbReference>
<evidence type="ECO:0000256" key="4">
    <source>
        <dbReference type="ARBA" id="ARBA00022777"/>
    </source>
</evidence>
<dbReference type="Gene3D" id="3.30.420.40">
    <property type="match status" value="2"/>
</dbReference>
<keyword evidence="3 6" id="KW-0547">Nucleotide-binding</keyword>
<evidence type="ECO:0000256" key="6">
    <source>
        <dbReference type="HAMAP-Rule" id="MF_00020"/>
    </source>
</evidence>
<feature type="binding site" evidence="6">
    <location>
        <begin position="327"/>
        <end position="331"/>
    </location>
    <ligand>
        <name>ATP</name>
        <dbReference type="ChEBI" id="CHEBI:30616"/>
    </ligand>
</feature>
<name>A0A3Q8CHC7_9LACO</name>
<dbReference type="PROSITE" id="PS01076">
    <property type="entry name" value="ACETATE_KINASE_2"/>
    <property type="match status" value="1"/>
</dbReference>
<dbReference type="GO" id="GO:0006083">
    <property type="term" value="P:acetate metabolic process"/>
    <property type="evidence" value="ECO:0007669"/>
    <property type="project" value="TreeGrafter"/>
</dbReference>
<dbReference type="PANTHER" id="PTHR21060:SF15">
    <property type="entry name" value="ACETATE KINASE-RELATED"/>
    <property type="match status" value="1"/>
</dbReference>
<dbReference type="EC" id="2.7.2.1" evidence="6"/>
<dbReference type="NCBIfam" id="TIGR00016">
    <property type="entry name" value="ackA"/>
    <property type="match status" value="1"/>
</dbReference>
<evidence type="ECO:0000256" key="3">
    <source>
        <dbReference type="ARBA" id="ARBA00022741"/>
    </source>
</evidence>
<dbReference type="AlphaFoldDB" id="A0A3Q8CHC7"/>
<dbReference type="KEGG" id="lng:BSQ50_09355"/>
<dbReference type="InterPro" id="IPR043129">
    <property type="entry name" value="ATPase_NBD"/>
</dbReference>
<dbReference type="EMBL" id="CP018180">
    <property type="protein sequence ID" value="AUJ32722.1"/>
    <property type="molecule type" value="Genomic_DNA"/>
</dbReference>
<protein>
    <recommendedName>
        <fullName evidence="6">Acetate kinase</fullName>
        <ecNumber evidence="6">2.7.2.1</ecNumber>
    </recommendedName>
    <alternativeName>
        <fullName evidence="6">Acetokinase</fullName>
    </alternativeName>
</protein>
<dbReference type="InterPro" id="IPR000890">
    <property type="entry name" value="Aliphatic_acid_kin_short-chain"/>
</dbReference>
<evidence type="ECO:0000313" key="9">
    <source>
        <dbReference type="Proteomes" id="UP000324497"/>
    </source>
</evidence>
<evidence type="ECO:0000256" key="1">
    <source>
        <dbReference type="ARBA" id="ARBA00008748"/>
    </source>
</evidence>
<comment type="pathway">
    <text evidence="6">Metabolic intermediate biosynthesis; acetyl-CoA biosynthesis; acetyl-CoA from acetate: step 1/2.</text>
</comment>
<feature type="active site" description="Proton donor/acceptor" evidence="6">
    <location>
        <position position="144"/>
    </location>
</feature>
<dbReference type="GO" id="GO:0005524">
    <property type="term" value="F:ATP binding"/>
    <property type="evidence" value="ECO:0007669"/>
    <property type="project" value="UniProtKB-KW"/>
</dbReference>
<dbReference type="GO" id="GO:0000287">
    <property type="term" value="F:magnesium ion binding"/>
    <property type="evidence" value="ECO:0007669"/>
    <property type="project" value="UniProtKB-UniRule"/>
</dbReference>
<dbReference type="PANTHER" id="PTHR21060">
    <property type="entry name" value="ACETATE KINASE"/>
    <property type="match status" value="1"/>
</dbReference>
<dbReference type="Proteomes" id="UP000324497">
    <property type="component" value="Chromosome"/>
</dbReference>
<feature type="binding site" evidence="6">
    <location>
        <position position="87"/>
    </location>
    <ligand>
        <name>substrate</name>
    </ligand>
</feature>
<dbReference type="PIRSF" id="PIRSF000722">
    <property type="entry name" value="Acetate_prop_kin"/>
    <property type="match status" value="1"/>
</dbReference>
<keyword evidence="4 6" id="KW-0418">Kinase</keyword>
<evidence type="ECO:0000313" key="8">
    <source>
        <dbReference type="EMBL" id="AUJ32722.1"/>
    </source>
</evidence>
<dbReference type="Pfam" id="PF00871">
    <property type="entry name" value="Acetate_kinase"/>
    <property type="match status" value="1"/>
</dbReference>
<proteinExistence type="inferred from homology"/>
<accession>A0A3Q8CHC7</accession>
<keyword evidence="6" id="KW-0460">Magnesium</keyword>
<feature type="site" description="Transition state stabilizer" evidence="6">
    <location>
        <position position="237"/>
    </location>
</feature>
<feature type="binding site" evidence="6">
    <location>
        <position position="17"/>
    </location>
    <ligand>
        <name>ATP</name>
        <dbReference type="ChEBI" id="CHEBI:30616"/>
    </ligand>
</feature>
<dbReference type="InterPro" id="IPR004372">
    <property type="entry name" value="Ac/propionate_kinase"/>
</dbReference>
<dbReference type="SUPFAM" id="SSF53067">
    <property type="entry name" value="Actin-like ATPase domain"/>
    <property type="match status" value="2"/>
</dbReference>
<dbReference type="GO" id="GO:0008776">
    <property type="term" value="F:acetate kinase activity"/>
    <property type="evidence" value="ECO:0007669"/>
    <property type="project" value="UniProtKB-UniRule"/>
</dbReference>
<comment type="catalytic activity">
    <reaction evidence="6">
        <text>acetate + ATP = acetyl phosphate + ADP</text>
        <dbReference type="Rhea" id="RHEA:11352"/>
        <dbReference type="ChEBI" id="CHEBI:22191"/>
        <dbReference type="ChEBI" id="CHEBI:30089"/>
        <dbReference type="ChEBI" id="CHEBI:30616"/>
        <dbReference type="ChEBI" id="CHEBI:456216"/>
        <dbReference type="EC" id="2.7.2.1"/>
    </reaction>
</comment>
<dbReference type="HAMAP" id="MF_00020">
    <property type="entry name" value="Acetate_kinase"/>
    <property type="match status" value="1"/>
</dbReference>
<keyword evidence="5 6" id="KW-0067">ATP-binding</keyword>